<reference evidence="3" key="1">
    <citation type="submission" date="2020-10" db="EMBL/GenBank/DDBJ databases">
        <title>De novo genome project of the cellulose decomposer Thermobifida halotolerans type strain.</title>
        <authorList>
            <person name="Nagy I."/>
            <person name="Horvath B."/>
            <person name="Kukolya J."/>
            <person name="Nagy I."/>
            <person name="Orsini M."/>
        </authorList>
    </citation>
    <scope>NUCLEOTIDE SEQUENCE</scope>
    <source>
        <strain evidence="3">DSM 44931</strain>
    </source>
</reference>
<dbReference type="KEGG" id="thao:NI17_000130"/>
<keyword evidence="1" id="KW-0472">Membrane</keyword>
<accession>A0AA97LX80</accession>
<keyword evidence="1" id="KW-0812">Transmembrane</keyword>
<feature type="transmembrane region" description="Helical" evidence="1">
    <location>
        <begin position="20"/>
        <end position="43"/>
    </location>
</feature>
<dbReference type="InterPro" id="IPR005183">
    <property type="entry name" value="DUF305_CopM-like"/>
</dbReference>
<name>A0AA97LX80_9ACTN</name>
<keyword evidence="4" id="KW-1185">Reference proteome</keyword>
<dbReference type="RefSeq" id="WP_084012337.1">
    <property type="nucleotide sequence ID" value="NZ_CP063196.1"/>
</dbReference>
<evidence type="ECO:0000313" key="4">
    <source>
        <dbReference type="Proteomes" id="UP000265719"/>
    </source>
</evidence>
<gene>
    <name evidence="3" type="ORF">NI17_000130</name>
</gene>
<dbReference type="Pfam" id="PF03713">
    <property type="entry name" value="DUF305"/>
    <property type="match status" value="1"/>
</dbReference>
<dbReference type="PANTHER" id="PTHR36933">
    <property type="entry name" value="SLL0788 PROTEIN"/>
    <property type="match status" value="1"/>
</dbReference>
<evidence type="ECO:0000256" key="1">
    <source>
        <dbReference type="SAM" id="Phobius"/>
    </source>
</evidence>
<dbReference type="Proteomes" id="UP000265719">
    <property type="component" value="Chromosome"/>
</dbReference>
<evidence type="ECO:0000313" key="3">
    <source>
        <dbReference type="EMBL" id="UOE19719.1"/>
    </source>
</evidence>
<proteinExistence type="predicted"/>
<dbReference type="EMBL" id="CP063196">
    <property type="protein sequence ID" value="UOE19719.1"/>
    <property type="molecule type" value="Genomic_DNA"/>
</dbReference>
<keyword evidence="1" id="KW-1133">Transmembrane helix</keyword>
<feature type="domain" description="DUF305" evidence="2">
    <location>
        <begin position="55"/>
        <end position="211"/>
    </location>
</feature>
<sequence>MVPLGNEGDVRGVTAAPPRTLWRAPLPVVVFLVVLAAAAGLLVNRSDTPLDSSADAGFLRDMSAHHAQAVEMAMIIYDESDDSRLTTVAYDMALTQQGQIGRMEGWLVAWDLPIRGAQPPMAWMAGHDHGGGEVPDRMPGLATDEQMEELRSASGVEAEILFLELMIEHHRGGVEMAEAAVELASEEAVVSLAQGMVDAQQSEIDLMSDMLVERGAEPVD</sequence>
<protein>
    <submittedName>
        <fullName evidence="3">DUF305 domain-containing protein</fullName>
    </submittedName>
</protein>
<dbReference type="Gene3D" id="1.20.1260.10">
    <property type="match status" value="1"/>
</dbReference>
<dbReference type="PANTHER" id="PTHR36933:SF1">
    <property type="entry name" value="SLL0788 PROTEIN"/>
    <property type="match status" value="1"/>
</dbReference>
<organism evidence="3 4">
    <name type="scientific">Thermobifida halotolerans</name>
    <dbReference type="NCBI Taxonomy" id="483545"/>
    <lineage>
        <taxon>Bacteria</taxon>
        <taxon>Bacillati</taxon>
        <taxon>Actinomycetota</taxon>
        <taxon>Actinomycetes</taxon>
        <taxon>Streptosporangiales</taxon>
        <taxon>Nocardiopsidaceae</taxon>
        <taxon>Thermobifida</taxon>
    </lineage>
</organism>
<dbReference type="AlphaFoldDB" id="A0AA97LX80"/>
<dbReference type="InterPro" id="IPR012347">
    <property type="entry name" value="Ferritin-like"/>
</dbReference>
<evidence type="ECO:0000259" key="2">
    <source>
        <dbReference type="Pfam" id="PF03713"/>
    </source>
</evidence>